<dbReference type="Pfam" id="PF09747">
    <property type="entry name" value="CCD97-like_C"/>
    <property type="match status" value="2"/>
</dbReference>
<proteinExistence type="predicted"/>
<dbReference type="InterPro" id="IPR018613">
    <property type="entry name" value="Ccdc97-like"/>
</dbReference>
<protein>
    <recommendedName>
        <fullName evidence="2">CCD97-like C-terminal domain-containing protein</fullName>
    </recommendedName>
</protein>
<evidence type="ECO:0000256" key="1">
    <source>
        <dbReference type="SAM" id="MobiDB-lite"/>
    </source>
</evidence>
<evidence type="ECO:0000313" key="4">
    <source>
        <dbReference type="Proteomes" id="UP000277580"/>
    </source>
</evidence>
<dbReference type="Proteomes" id="UP000277580">
    <property type="component" value="Unassembled WGS sequence"/>
</dbReference>
<evidence type="ECO:0000313" key="3">
    <source>
        <dbReference type="EMBL" id="RPB10491.1"/>
    </source>
</evidence>
<dbReference type="InParanoid" id="A0A3N4KQ51"/>
<sequence>MTRPLPDRVTVRNRRLQYLAKNSPTYFSSPDLELADPLLYDRLIRQHQSPAEREAEGRKKGWSGILHADLSRSEAKIDALRDSDATTLETRAENSVGETVTSKEEAEQVWRETMTLRFLEGRDEDADYESIDNSEEYDDYRQIERDAQDAYFDAESPSEEGAGAGNTGVQDF</sequence>
<reference evidence="3 4" key="1">
    <citation type="journal article" date="2018" name="Nat. Ecol. Evol.">
        <title>Pezizomycetes genomes reveal the molecular basis of ectomycorrhizal truffle lifestyle.</title>
        <authorList>
            <person name="Murat C."/>
            <person name="Payen T."/>
            <person name="Noel B."/>
            <person name="Kuo A."/>
            <person name="Morin E."/>
            <person name="Chen J."/>
            <person name="Kohler A."/>
            <person name="Krizsan K."/>
            <person name="Balestrini R."/>
            <person name="Da Silva C."/>
            <person name="Montanini B."/>
            <person name="Hainaut M."/>
            <person name="Levati E."/>
            <person name="Barry K.W."/>
            <person name="Belfiori B."/>
            <person name="Cichocki N."/>
            <person name="Clum A."/>
            <person name="Dockter R.B."/>
            <person name="Fauchery L."/>
            <person name="Guy J."/>
            <person name="Iotti M."/>
            <person name="Le Tacon F."/>
            <person name="Lindquist E.A."/>
            <person name="Lipzen A."/>
            <person name="Malagnac F."/>
            <person name="Mello A."/>
            <person name="Molinier V."/>
            <person name="Miyauchi S."/>
            <person name="Poulain J."/>
            <person name="Riccioni C."/>
            <person name="Rubini A."/>
            <person name="Sitrit Y."/>
            <person name="Splivallo R."/>
            <person name="Traeger S."/>
            <person name="Wang M."/>
            <person name="Zifcakova L."/>
            <person name="Wipf D."/>
            <person name="Zambonelli A."/>
            <person name="Paolocci F."/>
            <person name="Nowrousian M."/>
            <person name="Ottonello S."/>
            <person name="Baldrian P."/>
            <person name="Spatafora J.W."/>
            <person name="Henrissat B."/>
            <person name="Nagy L.G."/>
            <person name="Aury J.M."/>
            <person name="Wincker P."/>
            <person name="Grigoriev I.V."/>
            <person name="Bonfante P."/>
            <person name="Martin F.M."/>
        </authorList>
    </citation>
    <scope>NUCLEOTIDE SEQUENCE [LARGE SCALE GENOMIC DNA]</scope>
    <source>
        <strain evidence="3 4">CCBAS932</strain>
    </source>
</reference>
<feature type="region of interest" description="Disordered" evidence="1">
    <location>
        <begin position="145"/>
        <end position="172"/>
    </location>
</feature>
<dbReference type="PANTHER" id="PTHR31840">
    <property type="entry name" value="COILED-COIL DOMAIN-CONTAINING PROTEIN 97"/>
    <property type="match status" value="1"/>
</dbReference>
<dbReference type="InterPro" id="IPR040233">
    <property type="entry name" value="CCD97-like_C"/>
</dbReference>
<dbReference type="EMBL" id="ML119143">
    <property type="protein sequence ID" value="RPB10491.1"/>
    <property type="molecule type" value="Genomic_DNA"/>
</dbReference>
<feature type="domain" description="CCD97-like C-terminal" evidence="2">
    <location>
        <begin position="82"/>
        <end position="155"/>
    </location>
</feature>
<evidence type="ECO:0000259" key="2">
    <source>
        <dbReference type="Pfam" id="PF09747"/>
    </source>
</evidence>
<dbReference type="AlphaFoldDB" id="A0A3N4KQ51"/>
<gene>
    <name evidence="3" type="ORF">P167DRAFT_525925</name>
</gene>
<accession>A0A3N4KQ51</accession>
<feature type="domain" description="CCD97-like C-terminal" evidence="2">
    <location>
        <begin position="13"/>
        <end position="76"/>
    </location>
</feature>
<dbReference type="PANTHER" id="PTHR31840:SF1">
    <property type="entry name" value="COILED-COIL DOMAIN-CONTAINING PROTEIN 97"/>
    <property type="match status" value="1"/>
</dbReference>
<name>A0A3N4KQ51_9PEZI</name>
<keyword evidence="4" id="KW-1185">Reference proteome</keyword>
<feature type="region of interest" description="Disordered" evidence="1">
    <location>
        <begin position="88"/>
        <end position="107"/>
    </location>
</feature>
<dbReference type="OrthoDB" id="333176at2759"/>
<organism evidence="3 4">
    <name type="scientific">Morchella conica CCBAS932</name>
    <dbReference type="NCBI Taxonomy" id="1392247"/>
    <lineage>
        <taxon>Eukaryota</taxon>
        <taxon>Fungi</taxon>
        <taxon>Dikarya</taxon>
        <taxon>Ascomycota</taxon>
        <taxon>Pezizomycotina</taxon>
        <taxon>Pezizomycetes</taxon>
        <taxon>Pezizales</taxon>
        <taxon>Morchellaceae</taxon>
        <taxon>Morchella</taxon>
    </lineage>
</organism>